<feature type="transmembrane region" description="Helical" evidence="1">
    <location>
        <begin position="45"/>
        <end position="64"/>
    </location>
</feature>
<protein>
    <submittedName>
        <fullName evidence="2">Low affinity Fe/Cu permease</fullName>
    </submittedName>
</protein>
<reference evidence="2 3" key="1">
    <citation type="submission" date="2020-08" db="EMBL/GenBank/DDBJ databases">
        <title>Exploring microbial biodiversity for novel pathways involved in the catabolism of aromatic compounds derived from lignin.</title>
        <authorList>
            <person name="Elkins J."/>
        </authorList>
    </citation>
    <scope>NUCLEOTIDE SEQUENCE [LARGE SCALE GENOMIC DNA]</scope>
    <source>
        <strain evidence="2 3">B1D3A</strain>
    </source>
</reference>
<feature type="transmembrane region" description="Helical" evidence="1">
    <location>
        <begin position="21"/>
        <end position="39"/>
    </location>
</feature>
<evidence type="ECO:0000313" key="2">
    <source>
        <dbReference type="EMBL" id="MBB5987188.1"/>
    </source>
</evidence>
<sequence length="136" mass="15456">MDRFFSDIASRMATLAGQPKTFFLALGTIIVWGISGPIFQWSDTWQLVINTGTTIVTFLMVFLIQNAQNRDASAMQVKLDELIRAVKTARNDYIGIEHLTDIEICRIREALEKDQGVEGALRKQQSEALIRLVERR</sequence>
<dbReference type="InterPro" id="IPR007251">
    <property type="entry name" value="Iron_permease_Fet4"/>
</dbReference>
<evidence type="ECO:0000313" key="3">
    <source>
        <dbReference type="Proteomes" id="UP001138540"/>
    </source>
</evidence>
<keyword evidence="1" id="KW-1133">Transmembrane helix</keyword>
<dbReference type="Pfam" id="PF04120">
    <property type="entry name" value="Iron_permease"/>
    <property type="match status" value="1"/>
</dbReference>
<gene>
    <name evidence="2" type="ORF">HNP60_003162</name>
</gene>
<keyword evidence="1" id="KW-0472">Membrane</keyword>
<proteinExistence type="predicted"/>
<dbReference type="EMBL" id="JACHKA010000001">
    <property type="protein sequence ID" value="MBB5987188.1"/>
    <property type="molecule type" value="Genomic_DNA"/>
</dbReference>
<keyword evidence="1" id="KW-0812">Transmembrane</keyword>
<evidence type="ECO:0000256" key="1">
    <source>
        <dbReference type="SAM" id="Phobius"/>
    </source>
</evidence>
<comment type="caution">
    <text evidence="2">The sequence shown here is derived from an EMBL/GenBank/DDBJ whole genome shotgun (WGS) entry which is preliminary data.</text>
</comment>
<dbReference type="Proteomes" id="UP001138540">
    <property type="component" value="Unassembled WGS sequence"/>
</dbReference>
<organism evidence="2 3">
    <name type="scientific">Sphingobium lignivorans</name>
    <dbReference type="NCBI Taxonomy" id="2735886"/>
    <lineage>
        <taxon>Bacteria</taxon>
        <taxon>Pseudomonadati</taxon>
        <taxon>Pseudomonadota</taxon>
        <taxon>Alphaproteobacteria</taxon>
        <taxon>Sphingomonadales</taxon>
        <taxon>Sphingomonadaceae</taxon>
        <taxon>Sphingobium</taxon>
    </lineage>
</organism>
<accession>A0ABR6NL21</accession>
<keyword evidence="3" id="KW-1185">Reference proteome</keyword>
<dbReference type="RefSeq" id="WP_184155546.1">
    <property type="nucleotide sequence ID" value="NZ_JACHKA010000001.1"/>
</dbReference>
<name>A0ABR6NL21_9SPHN</name>